<gene>
    <name evidence="1" type="ORF">BO82DRAFT_125744</name>
</gene>
<organism evidence="1 2">
    <name type="scientific">Aspergillus uvarum CBS 121591</name>
    <dbReference type="NCBI Taxonomy" id="1448315"/>
    <lineage>
        <taxon>Eukaryota</taxon>
        <taxon>Fungi</taxon>
        <taxon>Dikarya</taxon>
        <taxon>Ascomycota</taxon>
        <taxon>Pezizomycotina</taxon>
        <taxon>Eurotiomycetes</taxon>
        <taxon>Eurotiomycetidae</taxon>
        <taxon>Eurotiales</taxon>
        <taxon>Aspergillaceae</taxon>
        <taxon>Aspergillus</taxon>
        <taxon>Aspergillus subgen. Circumdati</taxon>
    </lineage>
</organism>
<protein>
    <submittedName>
        <fullName evidence="1">Uncharacterized protein</fullName>
    </submittedName>
</protein>
<evidence type="ECO:0000313" key="2">
    <source>
        <dbReference type="Proteomes" id="UP000248340"/>
    </source>
</evidence>
<dbReference type="Proteomes" id="UP000248340">
    <property type="component" value="Unassembled WGS sequence"/>
</dbReference>
<dbReference type="VEuPathDB" id="FungiDB:BO82DRAFT_125744"/>
<reference evidence="1 2" key="1">
    <citation type="submission" date="2016-12" db="EMBL/GenBank/DDBJ databases">
        <title>The genomes of Aspergillus section Nigri reveals drivers in fungal speciation.</title>
        <authorList>
            <consortium name="DOE Joint Genome Institute"/>
            <person name="Vesth T.C."/>
            <person name="Nybo J."/>
            <person name="Theobald S."/>
            <person name="Brandl J."/>
            <person name="Frisvad J.C."/>
            <person name="Nielsen K.F."/>
            <person name="Lyhne E.K."/>
            <person name="Kogle M.E."/>
            <person name="Kuo A."/>
            <person name="Riley R."/>
            <person name="Clum A."/>
            <person name="Nolan M."/>
            <person name="Lipzen A."/>
            <person name="Salamov A."/>
            <person name="Henrissat B."/>
            <person name="Wiebenga A."/>
            <person name="De Vries R.P."/>
            <person name="Grigoriev I.V."/>
            <person name="Mortensen U.H."/>
            <person name="Andersen M.R."/>
            <person name="Baker S.E."/>
        </authorList>
    </citation>
    <scope>NUCLEOTIDE SEQUENCE [LARGE SCALE GENOMIC DNA]</scope>
    <source>
        <strain evidence="1 2">CBS 121591</strain>
    </source>
</reference>
<keyword evidence="2" id="KW-1185">Reference proteome</keyword>
<dbReference type="RefSeq" id="XP_025489884.1">
    <property type="nucleotide sequence ID" value="XM_025629926.1"/>
</dbReference>
<name>A0A319C3I3_9EURO</name>
<dbReference type="GeneID" id="37132667"/>
<proteinExistence type="predicted"/>
<dbReference type="EMBL" id="KZ821716">
    <property type="protein sequence ID" value="PYH79684.1"/>
    <property type="molecule type" value="Genomic_DNA"/>
</dbReference>
<evidence type="ECO:0000313" key="1">
    <source>
        <dbReference type="EMBL" id="PYH79684.1"/>
    </source>
</evidence>
<accession>A0A319C3I3</accession>
<sequence length="81" mass="9404">MRRSRWELLTGRMQRGRETLLTTSSLSTLCMPGSLRPLNRAAQPRYYGPAGTEHLRTANRSVAVWRRSPWLDPVRLRLGRQ</sequence>
<dbReference type="AlphaFoldDB" id="A0A319C3I3"/>